<keyword evidence="2" id="KW-0472">Membrane</keyword>
<feature type="region of interest" description="Disordered" evidence="1">
    <location>
        <begin position="119"/>
        <end position="154"/>
    </location>
</feature>
<keyword evidence="2" id="KW-0812">Transmembrane</keyword>
<proteinExistence type="predicted"/>
<gene>
    <name evidence="3" type="ORF">SVIM_LOCUS114341</name>
</gene>
<evidence type="ECO:0000256" key="2">
    <source>
        <dbReference type="SAM" id="Phobius"/>
    </source>
</evidence>
<organism evidence="3">
    <name type="scientific">Salix viminalis</name>
    <name type="common">Common osier</name>
    <name type="synonym">Basket willow</name>
    <dbReference type="NCBI Taxonomy" id="40686"/>
    <lineage>
        <taxon>Eukaryota</taxon>
        <taxon>Viridiplantae</taxon>
        <taxon>Streptophyta</taxon>
        <taxon>Embryophyta</taxon>
        <taxon>Tracheophyta</taxon>
        <taxon>Spermatophyta</taxon>
        <taxon>Magnoliopsida</taxon>
        <taxon>eudicotyledons</taxon>
        <taxon>Gunneridae</taxon>
        <taxon>Pentapetalae</taxon>
        <taxon>rosids</taxon>
        <taxon>fabids</taxon>
        <taxon>Malpighiales</taxon>
        <taxon>Salicaceae</taxon>
        <taxon>Saliceae</taxon>
        <taxon>Salix</taxon>
    </lineage>
</organism>
<accession>A0A6N2KQ83</accession>
<name>A0A6N2KQ83_SALVM</name>
<keyword evidence="2" id="KW-1133">Transmembrane helix</keyword>
<protein>
    <submittedName>
        <fullName evidence="3">Uncharacterized protein</fullName>
    </submittedName>
</protein>
<evidence type="ECO:0000256" key="1">
    <source>
        <dbReference type="SAM" id="MobiDB-lite"/>
    </source>
</evidence>
<feature type="transmembrane region" description="Helical" evidence="2">
    <location>
        <begin position="20"/>
        <end position="39"/>
    </location>
</feature>
<dbReference type="AlphaFoldDB" id="A0A6N2KQ83"/>
<dbReference type="EMBL" id="CAADRP010000580">
    <property type="protein sequence ID" value="VFU30156.1"/>
    <property type="molecule type" value="Genomic_DNA"/>
</dbReference>
<reference evidence="3" key="1">
    <citation type="submission" date="2019-03" db="EMBL/GenBank/DDBJ databases">
        <authorList>
            <person name="Mank J."/>
            <person name="Almeida P."/>
        </authorList>
    </citation>
    <scope>NUCLEOTIDE SEQUENCE</scope>
    <source>
        <strain evidence="3">78183</strain>
    </source>
</reference>
<sequence>MVVTWDHKMIDSNYVIFGRALWHLVLQLMGFDIISSILLKKNVALKNILHGMRTNLIKTSDVIITRLEIETKRKWALRLEPFQKSDELSIVHLSFANSSPSRGNEASIELGVGGRFKEAKRSHTQPRVSDCSLWSEGTDESVKECFPGGNEGKS</sequence>
<evidence type="ECO:0000313" key="3">
    <source>
        <dbReference type="EMBL" id="VFU30156.1"/>
    </source>
</evidence>